<accession>A0A9N7N8X5</accession>
<evidence type="ECO:0000313" key="2">
    <source>
        <dbReference type="Proteomes" id="UP001153555"/>
    </source>
</evidence>
<name>A0A9N7N8X5_STRHE</name>
<comment type="caution">
    <text evidence="1">The sequence shown here is derived from an EMBL/GenBank/DDBJ whole genome shotgun (WGS) entry which is preliminary data.</text>
</comment>
<evidence type="ECO:0008006" key="3">
    <source>
        <dbReference type="Google" id="ProtNLM"/>
    </source>
</evidence>
<dbReference type="AlphaFoldDB" id="A0A9N7N8X5"/>
<evidence type="ECO:0000313" key="1">
    <source>
        <dbReference type="EMBL" id="CAA0829152.1"/>
    </source>
</evidence>
<sequence length="149" mass="16187">MIQAGSDGSGVATEMVNLNSTVKMIFRNRGTFFGVHVTSTPLNLAYSELTIASGTIRKFYQSRSGHKTVTVMLRGSNIPLYGGGAELSSLNGKPVAPVPLTLNFTVRARAYILGQLVKPKFYKRVQCSLVVDPKKMNVAIPLKNSCTYD</sequence>
<proteinExistence type="predicted"/>
<dbReference type="Proteomes" id="UP001153555">
    <property type="component" value="Unassembled WGS sequence"/>
</dbReference>
<dbReference type="OrthoDB" id="903824at2759"/>
<gene>
    <name evidence="1" type="ORF">SHERM_24739</name>
</gene>
<dbReference type="EMBL" id="CACSLK010027773">
    <property type="protein sequence ID" value="CAA0829152.1"/>
    <property type="molecule type" value="Genomic_DNA"/>
</dbReference>
<reference evidence="1" key="1">
    <citation type="submission" date="2019-12" db="EMBL/GenBank/DDBJ databases">
        <authorList>
            <person name="Scholes J."/>
        </authorList>
    </citation>
    <scope>NUCLEOTIDE SEQUENCE</scope>
</reference>
<keyword evidence="2" id="KW-1185">Reference proteome</keyword>
<protein>
    <recommendedName>
        <fullName evidence="3">Late embryogenesis abundant protein LEA-2 subgroup domain-containing protein</fullName>
    </recommendedName>
</protein>
<organism evidence="1 2">
    <name type="scientific">Striga hermonthica</name>
    <name type="common">Purple witchweed</name>
    <name type="synonym">Buchnera hermonthica</name>
    <dbReference type="NCBI Taxonomy" id="68872"/>
    <lineage>
        <taxon>Eukaryota</taxon>
        <taxon>Viridiplantae</taxon>
        <taxon>Streptophyta</taxon>
        <taxon>Embryophyta</taxon>
        <taxon>Tracheophyta</taxon>
        <taxon>Spermatophyta</taxon>
        <taxon>Magnoliopsida</taxon>
        <taxon>eudicotyledons</taxon>
        <taxon>Gunneridae</taxon>
        <taxon>Pentapetalae</taxon>
        <taxon>asterids</taxon>
        <taxon>lamiids</taxon>
        <taxon>Lamiales</taxon>
        <taxon>Orobanchaceae</taxon>
        <taxon>Buchnereae</taxon>
        <taxon>Striga</taxon>
    </lineage>
</organism>